<dbReference type="InterPro" id="IPR011057">
    <property type="entry name" value="Mss4-like_sf"/>
</dbReference>
<name>A0A8H7BAY3_9PLEO</name>
<comment type="similarity">
    <text evidence="1">Belongs to the Gfa family.</text>
</comment>
<accession>A0A8H7BAY3</accession>
<evidence type="ECO:0000313" key="9">
    <source>
        <dbReference type="Proteomes" id="UP000596902"/>
    </source>
</evidence>
<keyword evidence="6" id="KW-1133">Transmembrane helix</keyword>
<reference evidence="8" key="2">
    <citation type="submission" date="2020-08" db="EMBL/GenBank/DDBJ databases">
        <title>Draft Genome Sequence of Cumin Blight Pathogen Alternaria burnsii.</title>
        <authorList>
            <person name="Feng Z."/>
        </authorList>
    </citation>
    <scope>NUCLEOTIDE SEQUENCE</scope>
    <source>
        <strain evidence="8">CBS107.38</strain>
    </source>
</reference>
<keyword evidence="6" id="KW-0472">Membrane</keyword>
<keyword evidence="3" id="KW-0862">Zinc</keyword>
<dbReference type="Proteomes" id="UP000596902">
    <property type="component" value="Unassembled WGS sequence"/>
</dbReference>
<reference evidence="8" key="1">
    <citation type="submission" date="2020-01" db="EMBL/GenBank/DDBJ databases">
        <authorList>
            <person name="Feng Z.H.Z."/>
        </authorList>
    </citation>
    <scope>NUCLEOTIDE SEQUENCE</scope>
    <source>
        <strain evidence="8">CBS107.38</strain>
    </source>
</reference>
<dbReference type="Gene3D" id="3.90.1590.10">
    <property type="entry name" value="glutathione-dependent formaldehyde- activating enzyme (gfa)"/>
    <property type="match status" value="1"/>
</dbReference>
<dbReference type="GO" id="GO:0016846">
    <property type="term" value="F:carbon-sulfur lyase activity"/>
    <property type="evidence" value="ECO:0007669"/>
    <property type="project" value="InterPro"/>
</dbReference>
<sequence>MASGGCYCGAVRYEVSGESGGSILCHCLDCRKITGSAYSTNAVYPEDGFKVTKGTPKQHTVKSDSGNEITSNFCGDCGSTMWRQGPSFAGKRIVKVGTLDDTKILDNLKMDAELFVGHRPKWVGTQEGAAQKTGIDEDARSTEHISFNYYLLFLGVPVALIALVCFHIYRHRATQRQNGQQTEARYVEGWPHIRSLVRGTYGINDSIIARRLEGLNEHVPNVDVHVEHGLNENGEAPPPYQPKVEETEAVVAISLQTLQMDETVRRETVGEHPPPQYTAAERTASTLSTGEEATQTEAESGARA</sequence>
<dbReference type="InterPro" id="IPR006913">
    <property type="entry name" value="CENP-V/GFA"/>
</dbReference>
<dbReference type="GeneID" id="62199651"/>
<dbReference type="PANTHER" id="PTHR33337:SF30">
    <property type="entry name" value="DUF636 DOMAIN PROTEIN (AFU_ORTHOLOGUE AFUA_1G03180)"/>
    <property type="match status" value="1"/>
</dbReference>
<evidence type="ECO:0000256" key="3">
    <source>
        <dbReference type="ARBA" id="ARBA00022833"/>
    </source>
</evidence>
<dbReference type="GO" id="GO:0046872">
    <property type="term" value="F:metal ion binding"/>
    <property type="evidence" value="ECO:0007669"/>
    <property type="project" value="UniProtKB-KW"/>
</dbReference>
<dbReference type="RefSeq" id="XP_038789765.1">
    <property type="nucleotide sequence ID" value="XM_038926473.1"/>
</dbReference>
<dbReference type="Pfam" id="PF04828">
    <property type="entry name" value="GFA"/>
    <property type="match status" value="1"/>
</dbReference>
<feature type="compositionally biased region" description="Polar residues" evidence="5">
    <location>
        <begin position="283"/>
        <end position="298"/>
    </location>
</feature>
<evidence type="ECO:0000259" key="7">
    <source>
        <dbReference type="PROSITE" id="PS51891"/>
    </source>
</evidence>
<evidence type="ECO:0000256" key="2">
    <source>
        <dbReference type="ARBA" id="ARBA00022723"/>
    </source>
</evidence>
<dbReference type="AlphaFoldDB" id="A0A8H7BAY3"/>
<comment type="caution">
    <text evidence="8">The sequence shown here is derived from an EMBL/GenBank/DDBJ whole genome shotgun (WGS) entry which is preliminary data.</text>
</comment>
<keyword evidence="9" id="KW-1185">Reference proteome</keyword>
<evidence type="ECO:0000313" key="8">
    <source>
        <dbReference type="EMBL" id="KAF7679775.1"/>
    </source>
</evidence>
<evidence type="ECO:0000256" key="5">
    <source>
        <dbReference type="SAM" id="MobiDB-lite"/>
    </source>
</evidence>
<keyword evidence="2" id="KW-0479">Metal-binding</keyword>
<feature type="transmembrane region" description="Helical" evidence="6">
    <location>
        <begin position="149"/>
        <end position="169"/>
    </location>
</feature>
<evidence type="ECO:0000256" key="4">
    <source>
        <dbReference type="ARBA" id="ARBA00023239"/>
    </source>
</evidence>
<gene>
    <name evidence="8" type="ORF">GT037_001426</name>
</gene>
<dbReference type="PANTHER" id="PTHR33337">
    <property type="entry name" value="GFA DOMAIN-CONTAINING PROTEIN"/>
    <property type="match status" value="1"/>
</dbReference>
<keyword evidence="6" id="KW-0812">Transmembrane</keyword>
<dbReference type="EMBL" id="JAAABM010000002">
    <property type="protein sequence ID" value="KAF7679775.1"/>
    <property type="molecule type" value="Genomic_DNA"/>
</dbReference>
<dbReference type="PROSITE" id="PS51891">
    <property type="entry name" value="CENP_V_GFA"/>
    <property type="match status" value="1"/>
</dbReference>
<dbReference type="SUPFAM" id="SSF51316">
    <property type="entry name" value="Mss4-like"/>
    <property type="match status" value="1"/>
</dbReference>
<feature type="region of interest" description="Disordered" evidence="5">
    <location>
        <begin position="265"/>
        <end position="304"/>
    </location>
</feature>
<evidence type="ECO:0000256" key="1">
    <source>
        <dbReference type="ARBA" id="ARBA00005495"/>
    </source>
</evidence>
<keyword evidence="4" id="KW-0456">Lyase</keyword>
<feature type="domain" description="CENP-V/GFA" evidence="7">
    <location>
        <begin position="2"/>
        <end position="111"/>
    </location>
</feature>
<proteinExistence type="inferred from homology"/>
<protein>
    <submittedName>
        <fullName evidence="8">Glutathione-dependent formaldehyde-activating</fullName>
    </submittedName>
</protein>
<organism evidence="8 9">
    <name type="scientific">Alternaria burnsii</name>
    <dbReference type="NCBI Taxonomy" id="1187904"/>
    <lineage>
        <taxon>Eukaryota</taxon>
        <taxon>Fungi</taxon>
        <taxon>Dikarya</taxon>
        <taxon>Ascomycota</taxon>
        <taxon>Pezizomycotina</taxon>
        <taxon>Dothideomycetes</taxon>
        <taxon>Pleosporomycetidae</taxon>
        <taxon>Pleosporales</taxon>
        <taxon>Pleosporineae</taxon>
        <taxon>Pleosporaceae</taxon>
        <taxon>Alternaria</taxon>
        <taxon>Alternaria sect. Alternaria</taxon>
    </lineage>
</organism>
<evidence type="ECO:0000256" key="6">
    <source>
        <dbReference type="SAM" id="Phobius"/>
    </source>
</evidence>